<organism evidence="2 3">
    <name type="scientific">Actinomadura parmotrematis</name>
    <dbReference type="NCBI Taxonomy" id="2864039"/>
    <lineage>
        <taxon>Bacteria</taxon>
        <taxon>Bacillati</taxon>
        <taxon>Actinomycetota</taxon>
        <taxon>Actinomycetes</taxon>
        <taxon>Streptosporangiales</taxon>
        <taxon>Thermomonosporaceae</taxon>
        <taxon>Actinomadura</taxon>
    </lineage>
</organism>
<proteinExistence type="predicted"/>
<name>A0ABS7FZB0_9ACTN</name>
<evidence type="ECO:0000313" key="3">
    <source>
        <dbReference type="Proteomes" id="UP000774570"/>
    </source>
</evidence>
<comment type="caution">
    <text evidence="2">The sequence shown here is derived from an EMBL/GenBank/DDBJ whole genome shotgun (WGS) entry which is preliminary data.</text>
</comment>
<dbReference type="EMBL" id="JAIBOA010000018">
    <property type="protein sequence ID" value="MBW8485779.1"/>
    <property type="molecule type" value="Genomic_DNA"/>
</dbReference>
<dbReference type="RefSeq" id="WP_220169015.1">
    <property type="nucleotide sequence ID" value="NZ_JAIBOA010000018.1"/>
</dbReference>
<gene>
    <name evidence="2" type="ORF">K1Y72_25590</name>
</gene>
<reference evidence="2 3" key="1">
    <citation type="submission" date="2021-07" db="EMBL/GenBank/DDBJ databases">
        <title>Actinomadura sp. PM05-2 isolated from lichen.</title>
        <authorList>
            <person name="Somphong A."/>
            <person name="Phongsopitanun W."/>
            <person name="Tanasupawat S."/>
            <person name="Peongsungnone V."/>
        </authorList>
    </citation>
    <scope>NUCLEOTIDE SEQUENCE [LARGE SCALE GENOMIC DNA]</scope>
    <source>
        <strain evidence="2 3">PM05-2</strain>
    </source>
</reference>
<feature type="signal peptide" evidence="1">
    <location>
        <begin position="1"/>
        <end position="31"/>
    </location>
</feature>
<keyword evidence="1" id="KW-0732">Signal</keyword>
<feature type="chain" id="PRO_5046622704" description="DUF4333 domain-containing protein" evidence="1">
    <location>
        <begin position="32"/>
        <end position="133"/>
    </location>
</feature>
<accession>A0ABS7FZB0</accession>
<evidence type="ECO:0000256" key="1">
    <source>
        <dbReference type="SAM" id="SignalP"/>
    </source>
</evidence>
<protein>
    <recommendedName>
        <fullName evidence="4">DUF4333 domain-containing protein</fullName>
    </recommendedName>
</protein>
<dbReference type="Proteomes" id="UP000774570">
    <property type="component" value="Unassembled WGS sequence"/>
</dbReference>
<sequence>MKITRKKALVIGSATVLLTGAAASASYVALAHTKELRYDTQSALRAALPAAATAELAARGVTLGRGLTCTDMRGWTKKKMRVSCTGRTADRHDVRVLGSGEDATQDQWYTILIAGKPVVQNAGCLGKDCGKRE</sequence>
<evidence type="ECO:0008006" key="4">
    <source>
        <dbReference type="Google" id="ProtNLM"/>
    </source>
</evidence>
<keyword evidence="3" id="KW-1185">Reference proteome</keyword>
<evidence type="ECO:0000313" key="2">
    <source>
        <dbReference type="EMBL" id="MBW8485779.1"/>
    </source>
</evidence>